<protein>
    <submittedName>
        <fullName evidence="2">Uncharacterized protein</fullName>
    </submittedName>
</protein>
<dbReference type="AlphaFoldDB" id="A0A193SMH7"/>
<evidence type="ECO:0000313" key="2">
    <source>
        <dbReference type="EMBL" id="SOS18392.1"/>
    </source>
</evidence>
<feature type="region of interest" description="Disordered" evidence="1">
    <location>
        <begin position="256"/>
        <end position="287"/>
    </location>
</feature>
<sequence>MPVDLILLLLTKQSACHVVKANVCRAHRRRRGGNARKAARHFRCGGSKRQGGCRFFASMGAALANLVSALQDCGDDRYTQAHKDWELERSFILVDSIGTHNNPVINTAKAVAPPATSPTPRAPSATSNKAQDSGKLSSLSVQLSESATRAASRDASLDHDALGAKAAEQLDQIIGRSYDVNKAKNDAEVPDTTDPELLARAKKATQFVNGGRENPFAGMARDQSLFGDSASATDAPSTERKSGRFSIISARTTLSIRDPAHSNPGDHPVGAPMANGICARTRRSANR</sequence>
<proteinExistence type="predicted"/>
<reference evidence="3" key="1">
    <citation type="submission" date="2017-11" db="EMBL/GenBank/DDBJ databases">
        <authorList>
            <person name="Blom J."/>
        </authorList>
    </citation>
    <scope>NUCLEOTIDE SEQUENCE [LARGE SCALE GENOMIC DNA]</scope>
</reference>
<evidence type="ECO:0000256" key="1">
    <source>
        <dbReference type="SAM" id="MobiDB-lite"/>
    </source>
</evidence>
<evidence type="ECO:0000313" key="3">
    <source>
        <dbReference type="Proteomes" id="UP000239025"/>
    </source>
</evidence>
<gene>
    <name evidence="2" type="ORF">PL963_01854</name>
</gene>
<name>A0A193SMH7_9PSED</name>
<organism evidence="2 3">
    <name type="scientific">Pseudomonas cerasi</name>
    <dbReference type="NCBI Taxonomy" id="1583341"/>
    <lineage>
        <taxon>Bacteria</taxon>
        <taxon>Pseudomonadati</taxon>
        <taxon>Pseudomonadota</taxon>
        <taxon>Gammaproteobacteria</taxon>
        <taxon>Pseudomonadales</taxon>
        <taxon>Pseudomonadaceae</taxon>
        <taxon>Pseudomonas</taxon>
    </lineage>
</organism>
<dbReference type="EMBL" id="LT963395">
    <property type="protein sequence ID" value="SOS18392.1"/>
    <property type="molecule type" value="Genomic_DNA"/>
</dbReference>
<keyword evidence="3" id="KW-1185">Reference proteome</keyword>
<accession>A0A193SMH7</accession>
<feature type="region of interest" description="Disordered" evidence="1">
    <location>
        <begin position="110"/>
        <end position="156"/>
    </location>
</feature>
<dbReference type="Proteomes" id="UP000239025">
    <property type="component" value="Chromosome 1"/>
</dbReference>
<feature type="compositionally biased region" description="Polar residues" evidence="1">
    <location>
        <begin position="128"/>
        <end position="149"/>
    </location>
</feature>